<evidence type="ECO:0000313" key="2">
    <source>
        <dbReference type="EMBL" id="KAJ7672099.1"/>
    </source>
</evidence>
<dbReference type="SUPFAM" id="SSF82199">
    <property type="entry name" value="SET domain"/>
    <property type="match status" value="1"/>
</dbReference>
<dbReference type="PANTHER" id="PTHR47332:SF4">
    <property type="entry name" value="SET DOMAIN-CONTAINING PROTEIN 5"/>
    <property type="match status" value="1"/>
</dbReference>
<name>A0AAD7GAE2_MYCRO</name>
<dbReference type="InterPro" id="IPR001214">
    <property type="entry name" value="SET_dom"/>
</dbReference>
<comment type="caution">
    <text evidence="2">The sequence shown here is derived from an EMBL/GenBank/DDBJ whole genome shotgun (WGS) entry which is preliminary data.</text>
</comment>
<dbReference type="AlphaFoldDB" id="A0AAD7GAE2"/>
<sequence length="157" mass="17216">PIGALYRVEKIPGKGRGMVASRDLKAGDIVLMESPLIFIVDGRVNPLLFFTLPKQAIHAMMLLHNRIPDNREISVQEDSPQHRLLDYLKGVVTTNAFGETIDANGTKAGLIVLAGSLFNHSDDSNVYRTFDISASKMSFTVVTPVKEGEELTVSYGQ</sequence>
<dbReference type="PROSITE" id="PS50280">
    <property type="entry name" value="SET"/>
    <property type="match status" value="1"/>
</dbReference>
<gene>
    <name evidence="2" type="ORF">B0H17DRAFT_882878</name>
</gene>
<dbReference type="Proteomes" id="UP001221757">
    <property type="component" value="Unassembled WGS sequence"/>
</dbReference>
<dbReference type="Gene3D" id="2.170.270.10">
    <property type="entry name" value="SET domain"/>
    <property type="match status" value="1"/>
</dbReference>
<dbReference type="CDD" id="cd20071">
    <property type="entry name" value="SET_SMYD"/>
    <property type="match status" value="1"/>
</dbReference>
<protein>
    <recommendedName>
        <fullName evidence="1">SET domain-containing protein</fullName>
    </recommendedName>
</protein>
<dbReference type="EMBL" id="JARKIE010000168">
    <property type="protein sequence ID" value="KAJ7672099.1"/>
    <property type="molecule type" value="Genomic_DNA"/>
</dbReference>
<reference evidence="2" key="1">
    <citation type="submission" date="2023-03" db="EMBL/GenBank/DDBJ databases">
        <title>Massive genome expansion in bonnet fungi (Mycena s.s.) driven by repeated elements and novel gene families across ecological guilds.</title>
        <authorList>
            <consortium name="Lawrence Berkeley National Laboratory"/>
            <person name="Harder C.B."/>
            <person name="Miyauchi S."/>
            <person name="Viragh M."/>
            <person name="Kuo A."/>
            <person name="Thoen E."/>
            <person name="Andreopoulos B."/>
            <person name="Lu D."/>
            <person name="Skrede I."/>
            <person name="Drula E."/>
            <person name="Henrissat B."/>
            <person name="Morin E."/>
            <person name="Kohler A."/>
            <person name="Barry K."/>
            <person name="LaButti K."/>
            <person name="Morin E."/>
            <person name="Salamov A."/>
            <person name="Lipzen A."/>
            <person name="Mereny Z."/>
            <person name="Hegedus B."/>
            <person name="Baldrian P."/>
            <person name="Stursova M."/>
            <person name="Weitz H."/>
            <person name="Taylor A."/>
            <person name="Grigoriev I.V."/>
            <person name="Nagy L.G."/>
            <person name="Martin F."/>
            <person name="Kauserud H."/>
        </authorList>
    </citation>
    <scope>NUCLEOTIDE SEQUENCE</scope>
    <source>
        <strain evidence="2">CBHHK067</strain>
    </source>
</reference>
<accession>A0AAD7GAE2</accession>
<feature type="non-terminal residue" evidence="2">
    <location>
        <position position="157"/>
    </location>
</feature>
<proteinExistence type="predicted"/>
<keyword evidence="3" id="KW-1185">Reference proteome</keyword>
<dbReference type="InterPro" id="IPR046341">
    <property type="entry name" value="SET_dom_sf"/>
</dbReference>
<dbReference type="PANTHER" id="PTHR47332">
    <property type="entry name" value="SET DOMAIN-CONTAINING PROTEIN 5"/>
    <property type="match status" value="1"/>
</dbReference>
<evidence type="ECO:0000313" key="3">
    <source>
        <dbReference type="Proteomes" id="UP001221757"/>
    </source>
</evidence>
<feature type="non-terminal residue" evidence="2">
    <location>
        <position position="1"/>
    </location>
</feature>
<feature type="domain" description="SET" evidence="1">
    <location>
        <begin position="4"/>
        <end position="156"/>
    </location>
</feature>
<organism evidence="2 3">
    <name type="scientific">Mycena rosella</name>
    <name type="common">Pink bonnet</name>
    <name type="synonym">Agaricus rosellus</name>
    <dbReference type="NCBI Taxonomy" id="1033263"/>
    <lineage>
        <taxon>Eukaryota</taxon>
        <taxon>Fungi</taxon>
        <taxon>Dikarya</taxon>
        <taxon>Basidiomycota</taxon>
        <taxon>Agaricomycotina</taxon>
        <taxon>Agaricomycetes</taxon>
        <taxon>Agaricomycetidae</taxon>
        <taxon>Agaricales</taxon>
        <taxon>Marasmiineae</taxon>
        <taxon>Mycenaceae</taxon>
        <taxon>Mycena</taxon>
    </lineage>
</organism>
<dbReference type="InterPro" id="IPR053185">
    <property type="entry name" value="SET_domain_protein"/>
</dbReference>
<evidence type="ECO:0000259" key="1">
    <source>
        <dbReference type="PROSITE" id="PS50280"/>
    </source>
</evidence>
<dbReference type="Pfam" id="PF00856">
    <property type="entry name" value="SET"/>
    <property type="match status" value="1"/>
</dbReference>